<dbReference type="Proteomes" id="UP000283509">
    <property type="component" value="Unassembled WGS sequence"/>
</dbReference>
<dbReference type="InterPro" id="IPR000618">
    <property type="entry name" value="Insect_cuticle"/>
</dbReference>
<protein>
    <submittedName>
        <fullName evidence="3">Uncharacterized protein</fullName>
    </submittedName>
</protein>
<evidence type="ECO:0000313" key="4">
    <source>
        <dbReference type="Proteomes" id="UP000283509"/>
    </source>
</evidence>
<dbReference type="OrthoDB" id="6344476at2759"/>
<evidence type="ECO:0000256" key="2">
    <source>
        <dbReference type="SAM" id="SignalP"/>
    </source>
</evidence>
<accession>A0A3R7M443</accession>
<dbReference type="Pfam" id="PF00379">
    <property type="entry name" value="Chitin_bind_4"/>
    <property type="match status" value="1"/>
</dbReference>
<name>A0A3R7M443_PENVA</name>
<gene>
    <name evidence="3" type="ORF">C7M84_009270</name>
</gene>
<keyword evidence="2" id="KW-0732">Signal</keyword>
<reference evidence="3 4" key="2">
    <citation type="submission" date="2019-01" db="EMBL/GenBank/DDBJ databases">
        <title>The decoding of complex shrimp genome reveals the adaptation for benthos swimmer, frequently molting mechanism and breeding impact on genome.</title>
        <authorList>
            <person name="Sun Y."/>
            <person name="Gao Y."/>
            <person name="Yu Y."/>
        </authorList>
    </citation>
    <scope>NUCLEOTIDE SEQUENCE [LARGE SCALE GENOMIC DNA]</scope>
    <source>
        <tissue evidence="3">Muscle</tissue>
    </source>
</reference>
<feature type="chain" id="PRO_5018595408" evidence="2">
    <location>
        <begin position="30"/>
        <end position="155"/>
    </location>
</feature>
<reference evidence="3 4" key="1">
    <citation type="submission" date="2018-04" db="EMBL/GenBank/DDBJ databases">
        <authorList>
            <person name="Zhang X."/>
            <person name="Yuan J."/>
            <person name="Li F."/>
            <person name="Xiang J."/>
        </authorList>
    </citation>
    <scope>NUCLEOTIDE SEQUENCE [LARGE SCALE GENOMIC DNA]</scope>
    <source>
        <tissue evidence="3">Muscle</tissue>
    </source>
</reference>
<organism evidence="3 4">
    <name type="scientific">Penaeus vannamei</name>
    <name type="common">Whiteleg shrimp</name>
    <name type="synonym">Litopenaeus vannamei</name>
    <dbReference type="NCBI Taxonomy" id="6689"/>
    <lineage>
        <taxon>Eukaryota</taxon>
        <taxon>Metazoa</taxon>
        <taxon>Ecdysozoa</taxon>
        <taxon>Arthropoda</taxon>
        <taxon>Crustacea</taxon>
        <taxon>Multicrustacea</taxon>
        <taxon>Malacostraca</taxon>
        <taxon>Eumalacostraca</taxon>
        <taxon>Eucarida</taxon>
        <taxon>Decapoda</taxon>
        <taxon>Dendrobranchiata</taxon>
        <taxon>Penaeoidea</taxon>
        <taxon>Penaeidae</taxon>
        <taxon>Penaeus</taxon>
    </lineage>
</organism>
<sequence length="155" mass="17862">MLPDYSILPTLFGKMYFLVVAAVLAMVAAAPQNGDQLDHQARPYYRPLATLRNHRQDLGDGNFNYEFLTENGINVGARGTPGYRGQRVLTDPLSFYHSYPLADGSYAEVRYVADELGYRADSRLIPSHRYRFDRRLNPFRLAEVQRRLRGFRPVY</sequence>
<dbReference type="AlphaFoldDB" id="A0A3R7M443"/>
<keyword evidence="4" id="KW-1185">Reference proteome</keyword>
<keyword evidence="1" id="KW-0193">Cuticle</keyword>
<proteinExistence type="predicted"/>
<dbReference type="PROSITE" id="PS51155">
    <property type="entry name" value="CHIT_BIND_RR_2"/>
    <property type="match status" value="1"/>
</dbReference>
<dbReference type="GO" id="GO:0042302">
    <property type="term" value="F:structural constituent of cuticle"/>
    <property type="evidence" value="ECO:0007669"/>
    <property type="project" value="UniProtKB-UniRule"/>
</dbReference>
<feature type="signal peptide" evidence="2">
    <location>
        <begin position="1"/>
        <end position="29"/>
    </location>
</feature>
<evidence type="ECO:0000313" key="3">
    <source>
        <dbReference type="EMBL" id="ROT72360.1"/>
    </source>
</evidence>
<comment type="caution">
    <text evidence="3">The sequence shown here is derived from an EMBL/GenBank/DDBJ whole genome shotgun (WGS) entry which is preliminary data.</text>
</comment>
<evidence type="ECO:0000256" key="1">
    <source>
        <dbReference type="PROSITE-ProRule" id="PRU00497"/>
    </source>
</evidence>
<dbReference type="EMBL" id="QCYY01002170">
    <property type="protein sequence ID" value="ROT72360.1"/>
    <property type="molecule type" value="Genomic_DNA"/>
</dbReference>